<proteinExistence type="inferred from homology"/>
<keyword evidence="6 11" id="KW-0547">Nucleotide-binding</keyword>
<accession>A0ABV2B522</accession>
<feature type="binding site" evidence="11">
    <location>
        <position position="233"/>
    </location>
    <ligand>
        <name>Zn(2+)</name>
        <dbReference type="ChEBI" id="CHEBI:29105"/>
        <note>catalytic</note>
    </ligand>
</feature>
<evidence type="ECO:0000256" key="3">
    <source>
        <dbReference type="ARBA" id="ARBA00008976"/>
    </source>
</evidence>
<comment type="cofactor">
    <cofactor evidence="11">
        <name>Zn(2+)</name>
        <dbReference type="ChEBI" id="CHEBI:29105"/>
    </cofactor>
    <text evidence="11">Binds 1 zinc ion per subunit.</text>
</comment>
<evidence type="ECO:0000313" key="14">
    <source>
        <dbReference type="Proteomes" id="UP001460888"/>
    </source>
</evidence>
<dbReference type="SUPFAM" id="SSF55821">
    <property type="entry name" value="YrdC/RibB"/>
    <property type="match status" value="1"/>
</dbReference>
<dbReference type="PIRSF" id="PIRSF001259">
    <property type="entry name" value="RibA"/>
    <property type="match status" value="1"/>
</dbReference>
<dbReference type="Gene3D" id="3.40.50.10990">
    <property type="entry name" value="GTP cyclohydrolase II"/>
    <property type="match status" value="1"/>
</dbReference>
<keyword evidence="8 11" id="KW-0862">Zinc</keyword>
<organism evidence="13 14">
    <name type="scientific">Salinisphaera dokdonensis CL-ES53</name>
    <dbReference type="NCBI Taxonomy" id="1304272"/>
    <lineage>
        <taxon>Bacteria</taxon>
        <taxon>Pseudomonadati</taxon>
        <taxon>Pseudomonadota</taxon>
        <taxon>Gammaproteobacteria</taxon>
        <taxon>Salinisphaerales</taxon>
        <taxon>Salinisphaeraceae</taxon>
        <taxon>Salinisphaera</taxon>
    </lineage>
</organism>
<dbReference type="PANTHER" id="PTHR21327">
    <property type="entry name" value="GTP CYCLOHYDROLASE II-RELATED"/>
    <property type="match status" value="1"/>
</dbReference>
<feature type="active site" description="Proton acceptor" evidence="11">
    <location>
        <position position="294"/>
    </location>
</feature>
<evidence type="ECO:0000256" key="10">
    <source>
        <dbReference type="ARBA" id="ARBA00049295"/>
    </source>
</evidence>
<feature type="binding site" evidence="11">
    <location>
        <position position="317"/>
    </location>
    <ligand>
        <name>GTP</name>
        <dbReference type="ChEBI" id="CHEBI:37565"/>
    </ligand>
</feature>
<feature type="binding site" evidence="11">
    <location>
        <position position="222"/>
    </location>
    <ligand>
        <name>Zn(2+)</name>
        <dbReference type="ChEBI" id="CHEBI:29105"/>
        <note>catalytic</note>
    </ligand>
</feature>
<comment type="caution">
    <text evidence="13">The sequence shown here is derived from an EMBL/GenBank/DDBJ whole genome shotgun (WGS) entry which is preliminary data.</text>
</comment>
<dbReference type="InterPro" id="IPR017945">
    <property type="entry name" value="DHBP_synth_RibB-like_a/b_dom"/>
</dbReference>
<evidence type="ECO:0000256" key="8">
    <source>
        <dbReference type="ARBA" id="ARBA00022833"/>
    </source>
</evidence>
<comment type="similarity">
    <text evidence="3">In the C-terminal section; belongs to the GTP cyclohydrolase II family.</text>
</comment>
<evidence type="ECO:0000256" key="11">
    <source>
        <dbReference type="HAMAP-Rule" id="MF_00179"/>
    </source>
</evidence>
<feature type="binding site" evidence="11">
    <location>
        <position position="322"/>
    </location>
    <ligand>
        <name>GTP</name>
        <dbReference type="ChEBI" id="CHEBI:37565"/>
    </ligand>
</feature>
<dbReference type="NCBIfam" id="NF001591">
    <property type="entry name" value="PRK00393.1"/>
    <property type="match status" value="1"/>
</dbReference>
<name>A0ABV2B522_9GAMM</name>
<sequence length="373" mass="40535">MRQVERSIFDLRRGLPVLVRDAQDSTRSATLIAPLEGMNDEALARLTEHAGNECTLVLTKHRLELLGIEVDDDAACLPITRDDSAASVIDWACARHPASGPNRATRAVGPDETAALTLMRRGLLIPSAITVPIAPERMAAIEARVEDGSLLSLNTGTIADYEQTSPRFLRRISAADVPLAESEQSRFVLFREADGMREHIAIVIGDPEQWADAVPVRLHSACLTGDLFGSLRCDCGEQLRSSVAKIAENGGGVLLYLAQEGRGIGLANKLRAYTLQDEGLDTVDADHVLGFGDDERSYNVALEMLAQLEIRRIELLTNNPSKIEAMSRGGVTVVQRSGVYGRVTTQNHRYLTAKATRAGHWLDHVLGTAADNN</sequence>
<feature type="active site" description="Nucleophile" evidence="11">
    <location>
        <position position="296"/>
    </location>
</feature>
<keyword evidence="7 11" id="KW-0378">Hydrolase</keyword>
<comment type="similarity">
    <text evidence="11">Belongs to the GTP cyclohydrolase II family.</text>
</comment>
<evidence type="ECO:0000256" key="1">
    <source>
        <dbReference type="ARBA" id="ARBA00004853"/>
    </source>
</evidence>
<dbReference type="SUPFAM" id="SSF142695">
    <property type="entry name" value="RibA-like"/>
    <property type="match status" value="1"/>
</dbReference>
<evidence type="ECO:0000259" key="12">
    <source>
        <dbReference type="Pfam" id="PF00925"/>
    </source>
</evidence>
<dbReference type="Proteomes" id="UP001460888">
    <property type="component" value="Unassembled WGS sequence"/>
</dbReference>
<dbReference type="InterPro" id="IPR000926">
    <property type="entry name" value="RibA"/>
</dbReference>
<dbReference type="CDD" id="cd00641">
    <property type="entry name" value="GTP_cyclohydro2"/>
    <property type="match status" value="1"/>
</dbReference>
<comment type="function">
    <text evidence="11">Catalyzes the conversion of GTP to 2,5-diamino-6-ribosylamino-4(3H)-pyrimidinone 5'-phosphate (DARP), formate and pyrophosphate.</text>
</comment>
<feature type="binding site" evidence="11">
    <location>
        <position position="238"/>
    </location>
    <ligand>
        <name>GTP</name>
        <dbReference type="ChEBI" id="CHEBI:37565"/>
    </ligand>
</feature>
<dbReference type="EMBL" id="APND01000005">
    <property type="protein sequence ID" value="MES1930533.1"/>
    <property type="molecule type" value="Genomic_DNA"/>
</dbReference>
<evidence type="ECO:0000256" key="7">
    <source>
        <dbReference type="ARBA" id="ARBA00022801"/>
    </source>
</evidence>
<evidence type="ECO:0000256" key="4">
    <source>
        <dbReference type="ARBA" id="ARBA00022619"/>
    </source>
</evidence>
<evidence type="ECO:0000313" key="13">
    <source>
        <dbReference type="EMBL" id="MES1930533.1"/>
    </source>
</evidence>
<evidence type="ECO:0000256" key="2">
    <source>
        <dbReference type="ARBA" id="ARBA00005520"/>
    </source>
</evidence>
<dbReference type="RefSeq" id="WP_353112823.1">
    <property type="nucleotide sequence ID" value="NZ_APND01000005.1"/>
</dbReference>
<dbReference type="InterPro" id="IPR032677">
    <property type="entry name" value="GTP_cyclohydro_II"/>
</dbReference>
<dbReference type="PANTHER" id="PTHR21327:SF18">
    <property type="entry name" value="3,4-DIHYDROXY-2-BUTANONE 4-PHOSPHATE SYNTHASE"/>
    <property type="match status" value="1"/>
</dbReference>
<feature type="binding site" evidence="11">
    <location>
        <position position="235"/>
    </location>
    <ligand>
        <name>Zn(2+)</name>
        <dbReference type="ChEBI" id="CHEBI:29105"/>
        <note>catalytic</note>
    </ligand>
</feature>
<keyword evidence="5 11" id="KW-0479">Metal-binding</keyword>
<comment type="similarity">
    <text evidence="2">In the N-terminal section; belongs to the DHBP synthase family.</text>
</comment>
<keyword evidence="4 11" id="KW-0686">Riboflavin biosynthesis</keyword>
<dbReference type="InterPro" id="IPR036144">
    <property type="entry name" value="RibA-like_sf"/>
</dbReference>
<evidence type="ECO:0000256" key="9">
    <source>
        <dbReference type="ARBA" id="ARBA00023134"/>
    </source>
</evidence>
<evidence type="ECO:0000256" key="6">
    <source>
        <dbReference type="ARBA" id="ARBA00022741"/>
    </source>
</evidence>
<feature type="binding site" evidence="11">
    <location>
        <position position="282"/>
    </location>
    <ligand>
        <name>GTP</name>
        <dbReference type="ChEBI" id="CHEBI:37565"/>
    </ligand>
</feature>
<dbReference type="HAMAP" id="MF_00179">
    <property type="entry name" value="RibA"/>
    <property type="match status" value="1"/>
</dbReference>
<comment type="catalytic activity">
    <reaction evidence="10 11">
        <text>GTP + 4 H2O = 2,5-diamino-6-hydroxy-4-(5-phosphoribosylamino)-pyrimidine + formate + 2 phosphate + 3 H(+)</text>
        <dbReference type="Rhea" id="RHEA:23704"/>
        <dbReference type="ChEBI" id="CHEBI:15377"/>
        <dbReference type="ChEBI" id="CHEBI:15378"/>
        <dbReference type="ChEBI" id="CHEBI:15740"/>
        <dbReference type="ChEBI" id="CHEBI:37565"/>
        <dbReference type="ChEBI" id="CHEBI:43474"/>
        <dbReference type="ChEBI" id="CHEBI:58614"/>
        <dbReference type="EC" id="3.5.4.25"/>
    </reaction>
</comment>
<dbReference type="Pfam" id="PF00925">
    <property type="entry name" value="GTP_cyclohydro2"/>
    <property type="match status" value="1"/>
</dbReference>
<keyword evidence="14" id="KW-1185">Reference proteome</keyword>
<gene>
    <name evidence="11" type="primary">ribA</name>
    <name evidence="13" type="ORF">SADO_14824</name>
</gene>
<reference evidence="13 14" key="1">
    <citation type="submission" date="2013-03" db="EMBL/GenBank/DDBJ databases">
        <title>Salinisphaera dokdonensis CL-ES53 Genome Sequencing.</title>
        <authorList>
            <person name="Li C."/>
            <person name="Lai Q."/>
            <person name="Shao Z."/>
        </authorList>
    </citation>
    <scope>NUCLEOTIDE SEQUENCE [LARGE SCALE GENOMIC DNA]</scope>
    <source>
        <strain evidence="13 14">CL-ES53</strain>
    </source>
</reference>
<dbReference type="EC" id="3.5.4.25" evidence="11"/>
<dbReference type="Gene3D" id="3.90.870.10">
    <property type="entry name" value="DHBP synthase"/>
    <property type="match status" value="1"/>
</dbReference>
<feature type="domain" description="GTP cyclohydrolase II" evidence="12">
    <location>
        <begin position="174"/>
        <end position="336"/>
    </location>
</feature>
<protein>
    <recommendedName>
        <fullName evidence="11">GTP cyclohydrolase-2</fullName>
        <ecNumber evidence="11">3.5.4.25</ecNumber>
    </recommendedName>
    <alternativeName>
        <fullName evidence="11">GTP cyclohydrolase II</fullName>
    </alternativeName>
</protein>
<comment type="pathway">
    <text evidence="1 11">Cofactor biosynthesis; riboflavin biosynthesis; 5-amino-6-(D-ribitylamino)uracil from GTP: step 1/4.</text>
</comment>
<feature type="binding site" evidence="11">
    <location>
        <begin position="260"/>
        <end position="262"/>
    </location>
    <ligand>
        <name>GTP</name>
        <dbReference type="ChEBI" id="CHEBI:37565"/>
    </ligand>
</feature>
<evidence type="ECO:0000256" key="5">
    <source>
        <dbReference type="ARBA" id="ARBA00022723"/>
    </source>
</evidence>
<keyword evidence="9 11" id="KW-0342">GTP-binding</keyword>
<feature type="binding site" evidence="11">
    <location>
        <begin position="217"/>
        <end position="221"/>
    </location>
    <ligand>
        <name>GTP</name>
        <dbReference type="ChEBI" id="CHEBI:37565"/>
    </ligand>
</feature>